<comment type="caution">
    <text evidence="2">The sequence shown here is derived from an EMBL/GenBank/DDBJ whole genome shotgun (WGS) entry which is preliminary data.</text>
</comment>
<keyword evidence="1" id="KW-1133">Transmembrane helix</keyword>
<sequence length="94" mass="10218">MAPIHFYGMISSLNIVVVIFLASSPTRNLRRVNQCVAGIEIEYLLGAVHLTTAPSCTTAAAAGSRRRSARAAPAPFNRRKSPLCCRRSYPIAKM</sequence>
<protein>
    <submittedName>
        <fullName evidence="2">Uncharacterized protein</fullName>
    </submittedName>
</protein>
<gene>
    <name evidence="2" type="ORF">EVAR_65461_1</name>
</gene>
<keyword evidence="1" id="KW-0472">Membrane</keyword>
<evidence type="ECO:0000313" key="2">
    <source>
        <dbReference type="EMBL" id="GBP78717.1"/>
    </source>
</evidence>
<keyword evidence="3" id="KW-1185">Reference proteome</keyword>
<evidence type="ECO:0000256" key="1">
    <source>
        <dbReference type="SAM" id="Phobius"/>
    </source>
</evidence>
<reference evidence="2 3" key="1">
    <citation type="journal article" date="2019" name="Commun. Biol.">
        <title>The bagworm genome reveals a unique fibroin gene that provides high tensile strength.</title>
        <authorList>
            <person name="Kono N."/>
            <person name="Nakamura H."/>
            <person name="Ohtoshi R."/>
            <person name="Tomita M."/>
            <person name="Numata K."/>
            <person name="Arakawa K."/>
        </authorList>
    </citation>
    <scope>NUCLEOTIDE SEQUENCE [LARGE SCALE GENOMIC DNA]</scope>
</reference>
<proteinExistence type="predicted"/>
<dbReference type="Proteomes" id="UP000299102">
    <property type="component" value="Unassembled WGS sequence"/>
</dbReference>
<evidence type="ECO:0000313" key="3">
    <source>
        <dbReference type="Proteomes" id="UP000299102"/>
    </source>
</evidence>
<name>A0A4C1YWF7_EUMVA</name>
<accession>A0A4C1YWF7</accession>
<organism evidence="2 3">
    <name type="scientific">Eumeta variegata</name>
    <name type="common">Bagworm moth</name>
    <name type="synonym">Eumeta japonica</name>
    <dbReference type="NCBI Taxonomy" id="151549"/>
    <lineage>
        <taxon>Eukaryota</taxon>
        <taxon>Metazoa</taxon>
        <taxon>Ecdysozoa</taxon>
        <taxon>Arthropoda</taxon>
        <taxon>Hexapoda</taxon>
        <taxon>Insecta</taxon>
        <taxon>Pterygota</taxon>
        <taxon>Neoptera</taxon>
        <taxon>Endopterygota</taxon>
        <taxon>Lepidoptera</taxon>
        <taxon>Glossata</taxon>
        <taxon>Ditrysia</taxon>
        <taxon>Tineoidea</taxon>
        <taxon>Psychidae</taxon>
        <taxon>Oiketicinae</taxon>
        <taxon>Eumeta</taxon>
    </lineage>
</organism>
<dbReference type="EMBL" id="BGZK01001382">
    <property type="protein sequence ID" value="GBP78717.1"/>
    <property type="molecule type" value="Genomic_DNA"/>
</dbReference>
<keyword evidence="1" id="KW-0812">Transmembrane</keyword>
<dbReference type="AlphaFoldDB" id="A0A4C1YWF7"/>
<feature type="transmembrane region" description="Helical" evidence="1">
    <location>
        <begin position="6"/>
        <end position="23"/>
    </location>
</feature>